<evidence type="ECO:0000313" key="2">
    <source>
        <dbReference type="Proteomes" id="UP000814140"/>
    </source>
</evidence>
<sequence>MPTHYDVYRDQLSPYQFGQALWEPRPARGLAVAVGDVGYIFLGGFRRLFNIHLPHDDASHTMGVPEYFEQLPLRDGEVFERPMVAGVYRSRSVRSVEVGTQVSGTASLVGGQFSFSTSKEQGAVLALPNTGRRCDVYIRAAYEDYINAHCDQWLAFAERHRLGIRIDDIILITGCDLTTSWAMAAFMSSEFDASISLQFDAGMAGTVAAYSGISWRNSRNAVYNHGPDARSRPASGDNLRLPPTTVDTSQIDMAPVPDQCVFVRGYHMKRRPLFMPKKLKAFAKPRDYSRHNEDEDEIELGDDGSGSSEDEVVELGAGEKHTPLYGPLLDYILEDPMVDLAIVHDDDLNPFLSGSVEQFVP</sequence>
<protein>
    <submittedName>
        <fullName evidence="1">Uncharacterized protein</fullName>
    </submittedName>
</protein>
<dbReference type="Proteomes" id="UP000814140">
    <property type="component" value="Unassembled WGS sequence"/>
</dbReference>
<comment type="caution">
    <text evidence="1">The sequence shown here is derived from an EMBL/GenBank/DDBJ whole genome shotgun (WGS) entry which is preliminary data.</text>
</comment>
<evidence type="ECO:0000313" key="1">
    <source>
        <dbReference type="EMBL" id="KAI0056994.1"/>
    </source>
</evidence>
<dbReference type="EMBL" id="MU277254">
    <property type="protein sequence ID" value="KAI0056994.1"/>
    <property type="molecule type" value="Genomic_DNA"/>
</dbReference>
<reference evidence="1" key="1">
    <citation type="submission" date="2021-03" db="EMBL/GenBank/DDBJ databases">
        <authorList>
            <consortium name="DOE Joint Genome Institute"/>
            <person name="Ahrendt S."/>
            <person name="Looney B.P."/>
            <person name="Miyauchi S."/>
            <person name="Morin E."/>
            <person name="Drula E."/>
            <person name="Courty P.E."/>
            <person name="Chicoki N."/>
            <person name="Fauchery L."/>
            <person name="Kohler A."/>
            <person name="Kuo A."/>
            <person name="Labutti K."/>
            <person name="Pangilinan J."/>
            <person name="Lipzen A."/>
            <person name="Riley R."/>
            <person name="Andreopoulos W."/>
            <person name="He G."/>
            <person name="Johnson J."/>
            <person name="Barry K.W."/>
            <person name="Grigoriev I.V."/>
            <person name="Nagy L."/>
            <person name="Hibbett D."/>
            <person name="Henrissat B."/>
            <person name="Matheny P.B."/>
            <person name="Labbe J."/>
            <person name="Martin F."/>
        </authorList>
    </citation>
    <scope>NUCLEOTIDE SEQUENCE</scope>
    <source>
        <strain evidence="1">HHB10654</strain>
    </source>
</reference>
<proteinExistence type="predicted"/>
<reference evidence="1" key="2">
    <citation type="journal article" date="2022" name="New Phytol.">
        <title>Evolutionary transition to the ectomycorrhizal habit in the genomes of a hyperdiverse lineage of mushroom-forming fungi.</title>
        <authorList>
            <person name="Looney B."/>
            <person name="Miyauchi S."/>
            <person name="Morin E."/>
            <person name="Drula E."/>
            <person name="Courty P.E."/>
            <person name="Kohler A."/>
            <person name="Kuo A."/>
            <person name="LaButti K."/>
            <person name="Pangilinan J."/>
            <person name="Lipzen A."/>
            <person name="Riley R."/>
            <person name="Andreopoulos W."/>
            <person name="He G."/>
            <person name="Johnson J."/>
            <person name="Nolan M."/>
            <person name="Tritt A."/>
            <person name="Barry K.W."/>
            <person name="Grigoriev I.V."/>
            <person name="Nagy L.G."/>
            <person name="Hibbett D."/>
            <person name="Henrissat B."/>
            <person name="Matheny P.B."/>
            <person name="Labbe J."/>
            <person name="Martin F.M."/>
        </authorList>
    </citation>
    <scope>NUCLEOTIDE SEQUENCE</scope>
    <source>
        <strain evidence="1">HHB10654</strain>
    </source>
</reference>
<organism evidence="1 2">
    <name type="scientific">Artomyces pyxidatus</name>
    <dbReference type="NCBI Taxonomy" id="48021"/>
    <lineage>
        <taxon>Eukaryota</taxon>
        <taxon>Fungi</taxon>
        <taxon>Dikarya</taxon>
        <taxon>Basidiomycota</taxon>
        <taxon>Agaricomycotina</taxon>
        <taxon>Agaricomycetes</taxon>
        <taxon>Russulales</taxon>
        <taxon>Auriscalpiaceae</taxon>
        <taxon>Artomyces</taxon>
    </lineage>
</organism>
<keyword evidence="2" id="KW-1185">Reference proteome</keyword>
<accession>A0ACB8SK96</accession>
<name>A0ACB8SK96_9AGAM</name>
<gene>
    <name evidence="1" type="ORF">BV25DRAFT_1863983</name>
</gene>